<dbReference type="GO" id="GO:0016747">
    <property type="term" value="F:acyltransferase activity, transferring groups other than amino-acyl groups"/>
    <property type="evidence" value="ECO:0007669"/>
    <property type="project" value="InterPro"/>
</dbReference>
<dbReference type="RefSeq" id="WP_095036437.1">
    <property type="nucleotide sequence ID" value="NZ_NQKQ01000009.1"/>
</dbReference>
<dbReference type="OrthoDB" id="8410947at2"/>
<reference evidence="2 3" key="1">
    <citation type="submission" date="2017-08" db="EMBL/GenBank/DDBJ databases">
        <title>Genomic and metabolic characterisation of spoilage-associated Pseudomonas species.</title>
        <authorList>
            <person name="Stanborough T."/>
            <person name="Fegan N."/>
            <person name="Powell S.M."/>
            <person name="Singh T."/>
            <person name="Tamplin M.L."/>
            <person name="Chandry P.S."/>
        </authorList>
    </citation>
    <scope>NUCLEOTIDE SEQUENCE [LARGE SCALE GENOMIC DNA]</scope>
    <source>
        <strain evidence="2 3">F1801</strain>
    </source>
</reference>
<accession>A0A267AKR5</accession>
<comment type="caution">
    <text evidence="2">The sequence shown here is derived from an EMBL/GenBank/DDBJ whole genome shotgun (WGS) entry which is preliminary data.</text>
</comment>
<organism evidence="2 3">
    <name type="scientific">Pseudomonas fragi</name>
    <dbReference type="NCBI Taxonomy" id="296"/>
    <lineage>
        <taxon>Bacteria</taxon>
        <taxon>Pseudomonadati</taxon>
        <taxon>Pseudomonadota</taxon>
        <taxon>Gammaproteobacteria</taxon>
        <taxon>Pseudomonadales</taxon>
        <taxon>Pseudomonadaceae</taxon>
        <taxon>Pseudomonas</taxon>
    </lineage>
</organism>
<dbReference type="CDD" id="cd04301">
    <property type="entry name" value="NAT_SF"/>
    <property type="match status" value="1"/>
</dbReference>
<dbReference type="PROSITE" id="PS51186">
    <property type="entry name" value="GNAT"/>
    <property type="match status" value="1"/>
</dbReference>
<dbReference type="InterPro" id="IPR000182">
    <property type="entry name" value="GNAT_dom"/>
</dbReference>
<evidence type="ECO:0000259" key="1">
    <source>
        <dbReference type="PROSITE" id="PS51186"/>
    </source>
</evidence>
<dbReference type="SUPFAM" id="SSF55729">
    <property type="entry name" value="Acyl-CoA N-acyltransferases (Nat)"/>
    <property type="match status" value="1"/>
</dbReference>
<proteinExistence type="predicted"/>
<dbReference type="Pfam" id="PF00583">
    <property type="entry name" value="Acetyltransf_1"/>
    <property type="match status" value="1"/>
</dbReference>
<dbReference type="EMBL" id="NQKQ01000009">
    <property type="protein sequence ID" value="PAA12414.1"/>
    <property type="molecule type" value="Genomic_DNA"/>
</dbReference>
<sequence>MTGMTDPTVGMNSLQRAIGKNEVALQKCDIYPDLQMLVDHPAPGEVRVTYVQVIHGRVRGYVVFIKAQPFEGLPCFSIGYAVPEKFRRNGIGAQIVEKSIQEMKNGMARNGLKRFYVEAIVDSENIASQKLASKAISAQADRDVVEKVSGKAAVAYMRLVE</sequence>
<dbReference type="InterPro" id="IPR016181">
    <property type="entry name" value="Acyl_CoA_acyltransferase"/>
</dbReference>
<dbReference type="AlphaFoldDB" id="A0A267AKR5"/>
<feature type="domain" description="N-acetyltransferase" evidence="1">
    <location>
        <begin position="4"/>
        <end position="161"/>
    </location>
</feature>
<dbReference type="Proteomes" id="UP000215861">
    <property type="component" value="Unassembled WGS sequence"/>
</dbReference>
<name>A0A267AKR5_PSEFR</name>
<evidence type="ECO:0000313" key="3">
    <source>
        <dbReference type="Proteomes" id="UP000215861"/>
    </source>
</evidence>
<gene>
    <name evidence="2" type="ORF">CJU81_09940</name>
</gene>
<evidence type="ECO:0000313" key="2">
    <source>
        <dbReference type="EMBL" id="PAA12414.1"/>
    </source>
</evidence>
<protein>
    <recommendedName>
        <fullName evidence="1">N-acetyltransferase domain-containing protein</fullName>
    </recommendedName>
</protein>
<dbReference type="Gene3D" id="3.40.630.30">
    <property type="match status" value="1"/>
</dbReference>